<accession>I7BJT5</accession>
<dbReference type="KEGG" id="mhl:MHLP_02740"/>
<reference evidence="2" key="2">
    <citation type="submission" date="2012-07" db="EMBL/GenBank/DDBJ databases">
        <title>Complete genome sequence of 'Candidatus Mycoplasma haemolamae'.</title>
        <authorList>
            <person name="Guimaraes A.M.S."/>
            <person name="Toth B."/>
            <person name="Santos A.P."/>
            <person name="Nascimento N.C."/>
            <person name="Sojka J.E."/>
            <person name="Messick J.B."/>
        </authorList>
    </citation>
    <scope>NUCLEOTIDE SEQUENCE [LARGE SCALE GENOMIC DNA]</scope>
    <source>
        <strain evidence="2">Purdue</strain>
    </source>
</reference>
<organism evidence="1 2">
    <name type="scientific">Mycoplasma haematolamae (strain Purdue)</name>
    <dbReference type="NCBI Taxonomy" id="1212765"/>
    <lineage>
        <taxon>Bacteria</taxon>
        <taxon>Bacillati</taxon>
        <taxon>Mycoplasmatota</taxon>
        <taxon>Mollicutes</taxon>
        <taxon>Mycoplasmataceae</taxon>
        <taxon>Mycoplasma</taxon>
    </lineage>
</organism>
<dbReference type="STRING" id="1212765.MHLP_02740"/>
<dbReference type="HOGENOM" id="CLU_2479990_0_0_14"/>
<evidence type="ECO:0000313" key="2">
    <source>
        <dbReference type="Proteomes" id="UP000006502"/>
    </source>
</evidence>
<gene>
    <name evidence="1" type="ordered locus">MHLP_02740</name>
</gene>
<evidence type="ECO:0000313" key="1">
    <source>
        <dbReference type="EMBL" id="AFO52128.1"/>
    </source>
</evidence>
<dbReference type="PROSITE" id="PS51257">
    <property type="entry name" value="PROKAR_LIPOPROTEIN"/>
    <property type="match status" value="1"/>
</dbReference>
<dbReference type="Proteomes" id="UP000006502">
    <property type="component" value="Chromosome"/>
</dbReference>
<dbReference type="AlphaFoldDB" id="I7BJT5"/>
<name>I7BJT5_MYCHA</name>
<dbReference type="PATRIC" id="fig|1212765.3.peg.618"/>
<keyword evidence="2" id="KW-1185">Reference proteome</keyword>
<reference evidence="1 2" key="1">
    <citation type="journal article" date="2012" name="J. Bacteriol.">
        <title>Genome Sequence of "Candidatus Mycoplasma haemolamae" Strain Purdue, a Red Blood Cell Pathogen of Alpacas (Vicugna pacos) and Llamas (Lama glama).</title>
        <authorList>
            <person name="Guimaraes A.M."/>
            <person name="Toth B."/>
            <person name="Santos A.P."/>
            <person name="do Nascimento N.C."/>
            <person name="Kritchevsky J.E."/>
            <person name="Messick J.B."/>
        </authorList>
    </citation>
    <scope>NUCLEOTIDE SEQUENCE [LARGE SCALE GENOMIC DNA]</scope>
    <source>
        <strain evidence="1 2">Purdue</strain>
    </source>
</reference>
<protein>
    <recommendedName>
        <fullName evidence="3">Lipoprotein</fullName>
    </recommendedName>
</protein>
<dbReference type="EMBL" id="CP003731">
    <property type="protein sequence ID" value="AFO52128.1"/>
    <property type="molecule type" value="Genomic_DNA"/>
</dbReference>
<proteinExistence type="predicted"/>
<evidence type="ECO:0008006" key="3">
    <source>
        <dbReference type="Google" id="ProtNLM"/>
    </source>
</evidence>
<sequence length="87" mass="9664">MKDATLRVLFPTLSFGSIGLVGCGMTWGFHNIPLIGFLFDEETVGVPSFIKSQKNSDKLERHYPAIKEAMNGVFTKKANGSNPPYNW</sequence>